<dbReference type="RefSeq" id="XP_020437920.1">
    <property type="nucleotide sequence ID" value="XM_020572062.1"/>
</dbReference>
<sequence length="2711" mass="302889">MDNQKHHKSTHVNSQTPIQSPSQTPIQTPSQTPIQTPIPTQSQIPIQTPSQSPIQSPTQTPFHTPIQHNTTVQSTEQSKPAKEIVVIFEIDNNYNSQIQDYRQQQQINYLQQLSQTLQQQSPPQSEAAASNDVEMTSHEDPIMEQVEETDDAMEIDRFCIPYEKIKDQLNTAEEDENMNNAGDFLSNWPSLRELIIRIPCLTAIADYGQLFSTLLIKNPLSNLVNSYKECDLSRFYFVDWQSERYQLYPLFKESIEIKAHISCVEPFLFDIFENLIESFITLINMSVPVSGTECGTVPGTLSDSNYLQDGLRLTFNNLEGLIDFGYNDSSVSHYFANGNIFFYTRYPVPVHFYFTYSDCNKTYDRDLSLNIPNLEVTQPNCLFTNATVTHHTTTIYEYYYVYDPFTSKTYKYQPGSVPMTMTFPVYGVGSYRVNIGLFTDNNFFGVQVTPQHDLIPQITLTHTNYSIDNGIVKIENLNQFTDIQLTNASGANIAASSSGQFTGLASGTYYIIAQSQLCGTQSVSLEIEVISPIPIVNLIPTQCATPTFDVNVTVSLEGISDDQVTYQFNGNQYQAGDVHLLQPSDYTFTFAIQGGYSFIKVLKIPRPVSSELPLTYSIDHPLSCLSNSAVLFINYTGDYQDIKVNGEVIAANFRRNVNYGDTYSITKECSSFNDILNFPFATPNVQFFTDDFNYATCYSNFTVTVSNYELFNSMVLVDKYNNINYTAVDGTFKKVRATDILTVFYTEKGCQNEQSFGFELPIARLEQSDYRYEISNADFNGCTSQVATFTPVVFGRRYDDAAQNVTFRFGVESVDIPSSYYYCKEYNFSDTPLYPNMTKIKFNSVTCQESLTALSFESKTTISNVYVDDWYYANPSDAKVTGGNHTVTINYGSCTDLYQIYVPYTKFILIFEMSIIIANVLSYNVVPQSATNCSFETGAIYFNNMNEYTSLIFGGDEISNVTALSPDRYLFSFNHTVCGLGRVFIDVPMEGSFKIETFIEPYYNLGYLKYSINDSNGVEITPESVSTPLYHYSMAHLIGDISDSYVKGYLSSGDYCKWNFEVTYDENSPKWNENQLTIDLISTPSKYFDGIATVTDALKGVMHQNEPRSFNRYEFISKNLSLIYGVKSSTYFFTIYNQRGLTTLITMKLPDSYPNTQLYIGKQSVPSNSFQTNAFLQYSEFYSKSKGALLVEEGGIFSTASYAPYPTVTIGNPTCLGGDGFLTISNPDPNYIYRLYTNMAQGEPSLHPEISDGTYLNFTDLSAGSVYINVVNKDNYMCTNQYSTDIMTTEFTTTYTVKNQCVAGRNGSVVLSSFYGNKAADAIYTLNGVQVSNSLSLGVGNYSIVSDVASGTCKFALQTLFTVESNIISSTINSPSCGTINIVSTASLNDSLTLELLYSSNNSVITTLKNTNRYTFNNLNGADYLVRITEISGCQSTTPVTVNDCQVPTTTTATSTTTATTSSTTSDPINNSSRVIPPILLFFIEMKYLNCILLLFCVGNFLNHVHGNECDTVPGTLQYFNSLTSRVSLVYTDSEDLLGFGYNDSSVSHFYQDGLVKFYATQPVAVHFYFMYSECNRTYNIDFSDNLILTYHVEDHFSDISYSFNVGSNISFPVTGFGGYKVIIDYPMGDTDFSVLVLPESDKVPLISLSHSNYSIGNGAIQIQNLNQFTNVQLINSSGVNIAASAPGQYSGLVSGTYYLSAVSNECGTQYIPLTIKPIYPNPIVNLVASQCGQPSMGVNMSITLEGVPDDQVTYQFNGNQYQAGEILNILPNEYFFSFNINNDQYYFNTFVLIPNPITKELPLTYSIDHPLSCLSDSAVLFINYTGDYQDIKVNGEVIASNFKRNVNYGETYSITKECSTFQDSIAFPFAEPIIEYYTEDFNYANCFSNFTVIVSNYQLFTTLVLSDQYSNINYTSVDGSFKNVRASNTFAVYYQEKGCQKEATYTFTIDINPVEPSDIHFELSNNQFDGCVDQFGSFTPIVFGRRYDDAVVNTTFTLDIYSALEIIPPYYFCREFNFYTPSPRPNLSTVDFDSVVCQESLTKVRVNSSVHVYSIGVDSNTFTDIDKTVVSGGNHSIFVNYGSCSDVFEVYVPYTKGIVLNYPFFQLIILQFINLLSNIIIIANVISYNVVPQSATNCSFPTAAIYFNNLNDFISLSIEGEDVTNATDIYPGTFLFNFNHSVCGLGEFSVIVGMDGTFEIETFVEPYYGYGLLKYTILDNNGSEITPTLVQGYNHYPFAHLIGDITDARATSFLSKGNFCRWMFDVSYDPQDPRWVEDPLTLNLTNEPLPYVDGFASVTDVLEGKPHQIQPYVSGSGFINRELTQVYGVQDSTSLNVYYNSKNYRINLDVPYTESITDLFEPVSYNCKNLEIVMKLSDSNTDYEMFLDNEKVDTNSFKMSVFLDSPLYYKKSSGVLKIQQNAPFGINSFAPYPTITYGNPTCLGKDGFVAITNPDPDYIYRAYFNIEGDNRNLPEISDGTYLNFTGLDSGNIVIAVVSRYNYLCTNSFDFDLKATEFTTTYNVKNQCVAGRNGSVVLSSFYGTKAADAIYTLNGVQVSNSLSLGIGNYSIVSDVASGTCKFALQTLFTVESNIISSTINSPSCGTINIVSTASLNDSLTLELLYSSNNSVITTLKNTNRYTFNNLNGADYLVRITEISGCQSTTPVTVNECQVPTTTTTTSSTTSDPINNSNRVIPSLLLFIIVLLVLLN</sequence>
<comment type="caution">
    <text evidence="2">The sequence shown here is derived from an EMBL/GenBank/DDBJ whole genome shotgun (WGS) entry which is preliminary data.</text>
</comment>
<name>D3AXY7_HETP5</name>
<feature type="compositionally biased region" description="Low complexity" evidence="1">
    <location>
        <begin position="14"/>
        <end position="61"/>
    </location>
</feature>
<dbReference type="InParanoid" id="D3AXY7"/>
<dbReference type="EMBL" id="ADBJ01000004">
    <property type="protein sequence ID" value="EFA85814.1"/>
    <property type="molecule type" value="Genomic_DNA"/>
</dbReference>
<accession>D3AXY7</accession>
<feature type="compositionally biased region" description="Low complexity" evidence="1">
    <location>
        <begin position="115"/>
        <end position="130"/>
    </location>
</feature>
<keyword evidence="3" id="KW-1185">Reference proteome</keyword>
<evidence type="ECO:0000256" key="1">
    <source>
        <dbReference type="SAM" id="MobiDB-lite"/>
    </source>
</evidence>
<dbReference type="Proteomes" id="UP000001396">
    <property type="component" value="Unassembled WGS sequence"/>
</dbReference>
<protein>
    <submittedName>
        <fullName evidence="2">Uncharacterized protein</fullName>
    </submittedName>
</protein>
<dbReference type="STRING" id="670386.D3AXY7"/>
<evidence type="ECO:0000313" key="2">
    <source>
        <dbReference type="EMBL" id="EFA85814.1"/>
    </source>
</evidence>
<feature type="compositionally biased region" description="Polar residues" evidence="1">
    <location>
        <begin position="66"/>
        <end position="78"/>
    </location>
</feature>
<organism evidence="2 3">
    <name type="scientific">Heterostelium pallidum (strain ATCC 26659 / Pp 5 / PN500)</name>
    <name type="common">Cellular slime mold</name>
    <name type="synonym">Polysphondylium pallidum</name>
    <dbReference type="NCBI Taxonomy" id="670386"/>
    <lineage>
        <taxon>Eukaryota</taxon>
        <taxon>Amoebozoa</taxon>
        <taxon>Evosea</taxon>
        <taxon>Eumycetozoa</taxon>
        <taxon>Dictyostelia</taxon>
        <taxon>Acytosteliales</taxon>
        <taxon>Acytosteliaceae</taxon>
        <taxon>Heterostelium</taxon>
    </lineage>
</organism>
<dbReference type="GeneID" id="31356575"/>
<feature type="region of interest" description="Disordered" evidence="1">
    <location>
        <begin position="115"/>
        <end position="136"/>
    </location>
</feature>
<evidence type="ECO:0000313" key="3">
    <source>
        <dbReference type="Proteomes" id="UP000001396"/>
    </source>
</evidence>
<proteinExistence type="predicted"/>
<feature type="region of interest" description="Disordered" evidence="1">
    <location>
        <begin position="1"/>
        <end position="79"/>
    </location>
</feature>
<reference evidence="2 3" key="1">
    <citation type="journal article" date="2011" name="Genome Res.">
        <title>Phylogeny-wide analysis of social amoeba genomes highlights ancient origins for complex intercellular communication.</title>
        <authorList>
            <person name="Heidel A.J."/>
            <person name="Lawal H.M."/>
            <person name="Felder M."/>
            <person name="Schilde C."/>
            <person name="Helps N.R."/>
            <person name="Tunggal B."/>
            <person name="Rivero F."/>
            <person name="John U."/>
            <person name="Schleicher M."/>
            <person name="Eichinger L."/>
            <person name="Platzer M."/>
            <person name="Noegel A.A."/>
            <person name="Schaap P."/>
            <person name="Gloeckner G."/>
        </authorList>
    </citation>
    <scope>NUCLEOTIDE SEQUENCE [LARGE SCALE GENOMIC DNA]</scope>
    <source>
        <strain evidence="3">ATCC 26659 / Pp 5 / PN500</strain>
    </source>
</reference>
<gene>
    <name evidence="2" type="ORF">PPL_01045</name>
</gene>
<feature type="compositionally biased region" description="Basic residues" evidence="1">
    <location>
        <begin position="1"/>
        <end position="10"/>
    </location>
</feature>